<evidence type="ECO:0000256" key="2">
    <source>
        <dbReference type="ARBA" id="ARBA00022692"/>
    </source>
</evidence>
<dbReference type="GO" id="GO:0016020">
    <property type="term" value="C:membrane"/>
    <property type="evidence" value="ECO:0007669"/>
    <property type="project" value="UniProtKB-SubCell"/>
</dbReference>
<evidence type="ECO:0000313" key="8">
    <source>
        <dbReference type="Proteomes" id="UP000005204"/>
    </source>
</evidence>
<feature type="transmembrane region" description="Helical" evidence="5">
    <location>
        <begin position="400"/>
        <end position="418"/>
    </location>
</feature>
<dbReference type="PANTHER" id="PTHR48021">
    <property type="match status" value="1"/>
</dbReference>
<dbReference type="InterPro" id="IPR005828">
    <property type="entry name" value="MFS_sugar_transport-like"/>
</dbReference>
<reference evidence="7" key="2">
    <citation type="submission" date="2022-06" db="UniProtKB">
        <authorList>
            <consortium name="EnsemblMetazoa"/>
        </authorList>
    </citation>
    <scope>IDENTIFICATION</scope>
    <source>
        <strain evidence="7">p50T (Dazao)</strain>
    </source>
</reference>
<dbReference type="InterPro" id="IPR036259">
    <property type="entry name" value="MFS_trans_sf"/>
</dbReference>
<feature type="transmembrane region" description="Helical" evidence="5">
    <location>
        <begin position="172"/>
        <end position="190"/>
    </location>
</feature>
<dbReference type="PROSITE" id="PS50850">
    <property type="entry name" value="MFS"/>
    <property type="match status" value="1"/>
</dbReference>
<keyword evidence="4 5" id="KW-0472">Membrane</keyword>
<comment type="subcellular location">
    <subcellularLocation>
        <location evidence="1">Membrane</location>
        <topology evidence="1">Multi-pass membrane protein</topology>
    </subcellularLocation>
</comment>
<name>A0A8R2R555_BOMMO</name>
<dbReference type="AlphaFoldDB" id="A0A8R2R555"/>
<evidence type="ECO:0000313" key="7">
    <source>
        <dbReference type="EnsemblMetazoa" id="XP_037876982.1"/>
    </source>
</evidence>
<dbReference type="PANTHER" id="PTHR48021:SF68">
    <property type="entry name" value="MAJOR FACILITATOR SUPERFAMILY (MFS) PROFILE DOMAIN-CONTAINING PROTEIN"/>
    <property type="match status" value="1"/>
</dbReference>
<feature type="transmembrane region" description="Helical" evidence="5">
    <location>
        <begin position="336"/>
        <end position="357"/>
    </location>
</feature>
<keyword evidence="8" id="KW-1185">Reference proteome</keyword>
<dbReference type="Pfam" id="PF00083">
    <property type="entry name" value="Sugar_tr"/>
    <property type="match status" value="1"/>
</dbReference>
<proteinExistence type="predicted"/>
<feature type="transmembrane region" description="Helical" evidence="5">
    <location>
        <begin position="265"/>
        <end position="289"/>
    </location>
</feature>
<accession>A0A8R2R555</accession>
<dbReference type="InterPro" id="IPR005829">
    <property type="entry name" value="Sugar_transporter_CS"/>
</dbReference>
<protein>
    <recommendedName>
        <fullName evidence="6">Major facilitator superfamily (MFS) profile domain-containing protein</fullName>
    </recommendedName>
</protein>
<keyword evidence="3 5" id="KW-1133">Transmembrane helix</keyword>
<dbReference type="EnsemblMetazoa" id="XM_038021054.1">
    <property type="protein sequence ID" value="XP_037876982.1"/>
    <property type="gene ID" value="LOC119630704"/>
</dbReference>
<feature type="transmembrane region" description="Helical" evidence="5">
    <location>
        <begin position="87"/>
        <end position="106"/>
    </location>
</feature>
<organism evidence="7 8">
    <name type="scientific">Bombyx mori</name>
    <name type="common">Silk moth</name>
    <dbReference type="NCBI Taxonomy" id="7091"/>
    <lineage>
        <taxon>Eukaryota</taxon>
        <taxon>Metazoa</taxon>
        <taxon>Ecdysozoa</taxon>
        <taxon>Arthropoda</taxon>
        <taxon>Hexapoda</taxon>
        <taxon>Insecta</taxon>
        <taxon>Pterygota</taxon>
        <taxon>Neoptera</taxon>
        <taxon>Endopterygota</taxon>
        <taxon>Lepidoptera</taxon>
        <taxon>Glossata</taxon>
        <taxon>Ditrysia</taxon>
        <taxon>Bombycoidea</taxon>
        <taxon>Bombycidae</taxon>
        <taxon>Bombycinae</taxon>
        <taxon>Bombyx</taxon>
    </lineage>
</organism>
<feature type="transmembrane region" description="Helical" evidence="5">
    <location>
        <begin position="144"/>
        <end position="166"/>
    </location>
</feature>
<feature type="transmembrane region" description="Helical" evidence="5">
    <location>
        <begin position="369"/>
        <end position="393"/>
    </location>
</feature>
<dbReference type="Gene3D" id="1.20.1250.20">
    <property type="entry name" value="MFS general substrate transporter like domains"/>
    <property type="match status" value="1"/>
</dbReference>
<dbReference type="PROSITE" id="PS00216">
    <property type="entry name" value="SUGAR_TRANSPORT_1"/>
    <property type="match status" value="1"/>
</dbReference>
<evidence type="ECO:0000256" key="3">
    <source>
        <dbReference type="ARBA" id="ARBA00022989"/>
    </source>
</evidence>
<feature type="transmembrane region" description="Helical" evidence="5">
    <location>
        <begin position="12"/>
        <end position="38"/>
    </location>
</feature>
<reference evidence="8" key="1">
    <citation type="journal article" date="2008" name="Insect Biochem. Mol. Biol.">
        <title>The genome of a lepidopteran model insect, the silkworm Bombyx mori.</title>
        <authorList>
            <consortium name="International Silkworm Genome Consortium"/>
        </authorList>
    </citation>
    <scope>NUCLEOTIDE SEQUENCE [LARGE SCALE GENOMIC DNA]</scope>
    <source>
        <strain evidence="8">p50T</strain>
    </source>
</reference>
<evidence type="ECO:0000256" key="5">
    <source>
        <dbReference type="SAM" id="Phobius"/>
    </source>
</evidence>
<dbReference type="GO" id="GO:0022857">
    <property type="term" value="F:transmembrane transporter activity"/>
    <property type="evidence" value="ECO:0007669"/>
    <property type="project" value="InterPro"/>
</dbReference>
<evidence type="ECO:0000256" key="4">
    <source>
        <dbReference type="ARBA" id="ARBA00023136"/>
    </source>
</evidence>
<dbReference type="InterPro" id="IPR050549">
    <property type="entry name" value="MFS_Trehalose_Transporter"/>
</dbReference>
<evidence type="ECO:0000256" key="1">
    <source>
        <dbReference type="ARBA" id="ARBA00004141"/>
    </source>
</evidence>
<dbReference type="InterPro" id="IPR020846">
    <property type="entry name" value="MFS_dom"/>
</dbReference>
<dbReference type="PROSITE" id="PS00217">
    <property type="entry name" value="SUGAR_TRANSPORT_2"/>
    <property type="match status" value="1"/>
</dbReference>
<keyword evidence="2 5" id="KW-0812">Transmembrane</keyword>
<sequence length="496" mass="55355">MCRIIRENNFITLMKQCFAVGAVTLNTVSLGILNGYIASLLSDLRKTREIPLDIDSESWLASAGAVTLLIGTVIGSLTMEIVGRKPAVILSLLCGICGWLSFSLASSFPALLIGRIFQGLSFGIGANADIIITGEYSSPRYRGSFLATVSTTYLLGALISYVFGIFYGWPDISIIFLFISLPAPMVCIFLPESPSFLVSKGRYDECRKVFHWLRSADENEELEKMIKSHTMAKTTKEDHERQLSKLIWDKVKYIMTVFRKREVRVPILIVMHLNAILQFCGTTICDVYAVDIYSAFYGTDAHSSSSSRVITSLDVLRLVAALLSVYIFSRMKRRSVLLTFVSLNIFVNLCVSCYIYTRRRGLLPFDHMAIGILLLHCLYFVVGAGVMPLMATVSGEIFPLADRGFCLVVNKMFSSLFMFGDIKSAPYLVSLMGVEGTFFLYALILFYGLIVAFVMLPETKDKTLQEVEDEIRGYSIYGDSEETFAMKSSEVNSDEN</sequence>
<feature type="transmembrane region" description="Helical" evidence="5">
    <location>
        <begin position="58"/>
        <end position="75"/>
    </location>
</feature>
<feature type="transmembrane region" description="Helical" evidence="5">
    <location>
        <begin position="112"/>
        <end position="132"/>
    </location>
</feature>
<evidence type="ECO:0000259" key="6">
    <source>
        <dbReference type="PROSITE" id="PS50850"/>
    </source>
</evidence>
<feature type="transmembrane region" description="Helical" evidence="5">
    <location>
        <begin position="309"/>
        <end position="329"/>
    </location>
</feature>
<feature type="transmembrane region" description="Helical" evidence="5">
    <location>
        <begin position="438"/>
        <end position="456"/>
    </location>
</feature>
<dbReference type="SUPFAM" id="SSF103473">
    <property type="entry name" value="MFS general substrate transporter"/>
    <property type="match status" value="1"/>
</dbReference>
<dbReference type="Proteomes" id="UP000005204">
    <property type="component" value="Unassembled WGS sequence"/>
</dbReference>
<feature type="domain" description="Major facilitator superfamily (MFS) profile" evidence="6">
    <location>
        <begin position="19"/>
        <end position="460"/>
    </location>
</feature>